<protein>
    <submittedName>
        <fullName evidence="3">Uncharacterized protein</fullName>
    </submittedName>
</protein>
<dbReference type="Proteomes" id="UP001204524">
    <property type="component" value="Unassembled WGS sequence"/>
</dbReference>
<evidence type="ECO:0000256" key="1">
    <source>
        <dbReference type="SAM" id="MobiDB-lite"/>
    </source>
</evidence>
<feature type="region of interest" description="Disordered" evidence="1">
    <location>
        <begin position="78"/>
        <end position="97"/>
    </location>
</feature>
<feature type="transmembrane region" description="Helical" evidence="2">
    <location>
        <begin position="43"/>
        <end position="68"/>
    </location>
</feature>
<accession>A0ABT1KYM8</accession>
<keyword evidence="2" id="KW-0472">Membrane</keyword>
<organism evidence="3 4">
    <name type="scientific">Nocardioides pinisoli</name>
    <dbReference type="NCBI Taxonomy" id="2950279"/>
    <lineage>
        <taxon>Bacteria</taxon>
        <taxon>Bacillati</taxon>
        <taxon>Actinomycetota</taxon>
        <taxon>Actinomycetes</taxon>
        <taxon>Propionibacteriales</taxon>
        <taxon>Nocardioidaceae</taxon>
        <taxon>Nocardioides</taxon>
    </lineage>
</organism>
<gene>
    <name evidence="3" type="ORF">NCI01_11655</name>
</gene>
<sequence length="97" mass="9485">MAQQQLASSTRSRHRRSWAVFGGASTVALGACLVAAFRSNGTTGAGLALMGGLIVVGIAAALMQAALAPFPEEVATRRASSFEGGGSDGGGGGDGGF</sequence>
<evidence type="ECO:0000313" key="4">
    <source>
        <dbReference type="Proteomes" id="UP001204524"/>
    </source>
</evidence>
<dbReference type="EMBL" id="JANARS010000004">
    <property type="protein sequence ID" value="MCP3422454.1"/>
    <property type="molecule type" value="Genomic_DNA"/>
</dbReference>
<comment type="caution">
    <text evidence="3">The sequence shown here is derived from an EMBL/GenBank/DDBJ whole genome shotgun (WGS) entry which is preliminary data.</text>
</comment>
<evidence type="ECO:0000313" key="3">
    <source>
        <dbReference type="EMBL" id="MCP3422454.1"/>
    </source>
</evidence>
<feature type="compositionally biased region" description="Gly residues" evidence="1">
    <location>
        <begin position="83"/>
        <end position="97"/>
    </location>
</feature>
<proteinExistence type="predicted"/>
<dbReference type="RefSeq" id="WP_254181647.1">
    <property type="nucleotide sequence ID" value="NZ_JANARS010000004.1"/>
</dbReference>
<keyword evidence="2" id="KW-1133">Transmembrane helix</keyword>
<name>A0ABT1KYM8_9ACTN</name>
<keyword evidence="4" id="KW-1185">Reference proteome</keyword>
<reference evidence="3 4" key="1">
    <citation type="submission" date="2022-06" db="EMBL/GenBank/DDBJ databases">
        <authorList>
            <person name="So Y."/>
        </authorList>
    </citation>
    <scope>NUCLEOTIDE SEQUENCE [LARGE SCALE GENOMIC DNA]</scope>
    <source>
        <strain evidence="3 4">STR3</strain>
    </source>
</reference>
<evidence type="ECO:0000256" key="2">
    <source>
        <dbReference type="SAM" id="Phobius"/>
    </source>
</evidence>
<keyword evidence="2" id="KW-0812">Transmembrane</keyword>
<feature type="transmembrane region" description="Helical" evidence="2">
    <location>
        <begin position="18"/>
        <end position="37"/>
    </location>
</feature>